<proteinExistence type="predicted"/>
<dbReference type="EMBL" id="BMYZ01000001">
    <property type="protein sequence ID" value="GGY74592.1"/>
    <property type="molecule type" value="Genomic_DNA"/>
</dbReference>
<dbReference type="Pfam" id="PF14539">
    <property type="entry name" value="DUF4442"/>
    <property type="match status" value="1"/>
</dbReference>
<gene>
    <name evidence="1" type="ORF">GCM10011613_20050</name>
</gene>
<dbReference type="InterPro" id="IPR027961">
    <property type="entry name" value="DUF4442"/>
</dbReference>
<comment type="caution">
    <text evidence="1">The sequence shown here is derived from an EMBL/GenBank/DDBJ whole genome shotgun (WGS) entry which is preliminary data.</text>
</comment>
<organism evidence="1 2">
    <name type="scientific">Cellvibrio zantedeschiae</name>
    <dbReference type="NCBI Taxonomy" id="1237077"/>
    <lineage>
        <taxon>Bacteria</taxon>
        <taxon>Pseudomonadati</taxon>
        <taxon>Pseudomonadota</taxon>
        <taxon>Gammaproteobacteria</taxon>
        <taxon>Cellvibrionales</taxon>
        <taxon>Cellvibrionaceae</taxon>
        <taxon>Cellvibrio</taxon>
    </lineage>
</organism>
<dbReference type="Proteomes" id="UP000619761">
    <property type="component" value="Unassembled WGS sequence"/>
</dbReference>
<dbReference type="Gene3D" id="3.10.129.10">
    <property type="entry name" value="Hotdog Thioesterase"/>
    <property type="match status" value="1"/>
</dbReference>
<reference evidence="2" key="1">
    <citation type="journal article" date="2019" name="Int. J. Syst. Evol. Microbiol.">
        <title>The Global Catalogue of Microorganisms (GCM) 10K type strain sequencing project: providing services to taxonomists for standard genome sequencing and annotation.</title>
        <authorList>
            <consortium name="The Broad Institute Genomics Platform"/>
            <consortium name="The Broad Institute Genome Sequencing Center for Infectious Disease"/>
            <person name="Wu L."/>
            <person name="Ma J."/>
        </authorList>
    </citation>
    <scope>NUCLEOTIDE SEQUENCE [LARGE SCALE GENOMIC DNA]</scope>
    <source>
        <strain evidence="2">KCTC 32239</strain>
    </source>
</reference>
<keyword evidence="2" id="KW-1185">Reference proteome</keyword>
<dbReference type="SUPFAM" id="SSF54637">
    <property type="entry name" value="Thioesterase/thiol ester dehydrase-isomerase"/>
    <property type="match status" value="1"/>
</dbReference>
<sequence length="149" mass="17582">MKANTLRHIINLWPPLFFNAIKVTRITNNFREIEIALKLRWYNRNNVRTQFGGNLFAMTDPWYMLMLMENLGRDYYVWDKKAEIDFISPGRTHVTAKFTLTEEKIAEIRAATADGEKYLPEFVVEIFGADQKLVARVHRTVYIKRKPAK</sequence>
<name>A0ABQ3B149_9GAMM</name>
<dbReference type="InterPro" id="IPR029069">
    <property type="entry name" value="HotDog_dom_sf"/>
</dbReference>
<evidence type="ECO:0000313" key="1">
    <source>
        <dbReference type="EMBL" id="GGY74592.1"/>
    </source>
</evidence>
<evidence type="ECO:0000313" key="2">
    <source>
        <dbReference type="Proteomes" id="UP000619761"/>
    </source>
</evidence>
<protein>
    <submittedName>
        <fullName evidence="1">DUF4442 domain-containing protein</fullName>
    </submittedName>
</protein>
<dbReference type="RefSeq" id="WP_189418005.1">
    <property type="nucleotide sequence ID" value="NZ_BMYZ01000001.1"/>
</dbReference>
<accession>A0ABQ3B149</accession>